<dbReference type="STRING" id="1141098.A0A1Y2DNZ0"/>
<comment type="caution">
    <text evidence="3">The sequence shown here is derived from an EMBL/GenBank/DDBJ whole genome shotgun (WGS) entry which is preliminary data.</text>
</comment>
<evidence type="ECO:0000256" key="1">
    <source>
        <dbReference type="SAM" id="MobiDB-lite"/>
    </source>
</evidence>
<feature type="compositionally biased region" description="Low complexity" evidence="1">
    <location>
        <begin position="575"/>
        <end position="588"/>
    </location>
</feature>
<dbReference type="GO" id="GO:0004674">
    <property type="term" value="F:protein serine/threonine kinase activity"/>
    <property type="evidence" value="ECO:0007669"/>
    <property type="project" value="TreeGrafter"/>
</dbReference>
<dbReference type="Proteomes" id="UP000193689">
    <property type="component" value="Unassembled WGS sequence"/>
</dbReference>
<feature type="domain" description="Protein kinase" evidence="2">
    <location>
        <begin position="153"/>
        <end position="488"/>
    </location>
</feature>
<protein>
    <submittedName>
        <fullName evidence="3">Kinase-like domain-containing protein</fullName>
    </submittedName>
</protein>
<dbReference type="InterPro" id="IPR011009">
    <property type="entry name" value="Kinase-like_dom_sf"/>
</dbReference>
<dbReference type="GO" id="GO:0005524">
    <property type="term" value="F:ATP binding"/>
    <property type="evidence" value="ECO:0007669"/>
    <property type="project" value="InterPro"/>
</dbReference>
<sequence>MSPPEIRNYLSLADRDDVVIAHLLREKIKRSLTRSCWDKKPYVPIDVIMDIFRPAIIKPLIDEINATKKYRYIDAVQIMGNKDSGSRYRILGILIQMQQLDLLHRFIEEGVSDDDFPIINESEDFETCITRNDKKNTTLLRDWGSNNSILLPWSIYQRIASGLAYVHKVQIHPSHHHYKSPRPTDSSPCFALKTIEAPGQRTFEEELEALIRSSGQKQKEKHLIKLLLMFSCGNKFYLMFDWADGNLKKFWKNNTFDITTKNTNWLFTQFHGIVKAVRRIQGRTTWQKNRRSLLPNFEQDKERDWGRHGDIKPENILWFSQYDDYINHLVVSDLGLTRYHTRKTRPNVPLSKVPGYTSEYRAPELELRSWISQKYDIWSLGCVYLEFCIWYLRGNCGVGQFGAQHVDEKESDVLGLYEARFFNIVTVSDGEKVAQVKESVGKWMNDLRRSHGCPESIRQMLNLIQTKMLVVDPAERWDIGMICTEIWNITELAAEVDDLLQYAEGNAGATDHEIVSSIKRARLMSIHSSNGDPKDAADLMEDMSPLRNWGLQSATFNAEQFDDYGDRGDSFYHDSSNTTTTTPLSGSTQDLPNVLMSEIARQGETPPTWPEMSELEGAVQQPRQCLPILVTHPYPPIHLNKSRKALEVDCYSVLDLQGCYIKTASPGRTYGHAPYVMGQYDHHPSNHTSPACGTGISYSCLYKALMAAVHFVHDSPEIMTLSIQDLLPTIQHNAEVDR</sequence>
<dbReference type="AlphaFoldDB" id="A0A1Y2DNZ0"/>
<organism evidence="3 4">
    <name type="scientific">Pseudomassariella vexata</name>
    <dbReference type="NCBI Taxonomy" id="1141098"/>
    <lineage>
        <taxon>Eukaryota</taxon>
        <taxon>Fungi</taxon>
        <taxon>Dikarya</taxon>
        <taxon>Ascomycota</taxon>
        <taxon>Pezizomycotina</taxon>
        <taxon>Sordariomycetes</taxon>
        <taxon>Xylariomycetidae</taxon>
        <taxon>Amphisphaeriales</taxon>
        <taxon>Pseudomassariaceae</taxon>
        <taxon>Pseudomassariella</taxon>
    </lineage>
</organism>
<dbReference type="OrthoDB" id="1046782at2759"/>
<keyword evidence="4" id="KW-1185">Reference proteome</keyword>
<dbReference type="InParanoid" id="A0A1Y2DNZ0"/>
<gene>
    <name evidence="3" type="ORF">BCR38DRAFT_412097</name>
</gene>
<keyword evidence="3" id="KW-0808">Transferase</keyword>
<evidence type="ECO:0000313" key="4">
    <source>
        <dbReference type="Proteomes" id="UP000193689"/>
    </source>
</evidence>
<dbReference type="SMART" id="SM00220">
    <property type="entry name" value="S_TKc"/>
    <property type="match status" value="1"/>
</dbReference>
<proteinExistence type="predicted"/>
<dbReference type="PROSITE" id="PS50011">
    <property type="entry name" value="PROTEIN_KINASE_DOM"/>
    <property type="match status" value="1"/>
</dbReference>
<dbReference type="EMBL" id="MCFJ01000011">
    <property type="protein sequence ID" value="ORY61001.1"/>
    <property type="molecule type" value="Genomic_DNA"/>
</dbReference>
<dbReference type="Gene3D" id="1.10.510.10">
    <property type="entry name" value="Transferase(Phosphotransferase) domain 1"/>
    <property type="match status" value="1"/>
</dbReference>
<name>A0A1Y2DNZ0_9PEZI</name>
<dbReference type="PANTHER" id="PTHR24359">
    <property type="entry name" value="SERINE/THREONINE-PROTEIN KINASE SBK1"/>
    <property type="match status" value="1"/>
</dbReference>
<dbReference type="Pfam" id="PF00069">
    <property type="entry name" value="Pkinase"/>
    <property type="match status" value="1"/>
</dbReference>
<dbReference type="SUPFAM" id="SSF56112">
    <property type="entry name" value="Protein kinase-like (PK-like)"/>
    <property type="match status" value="1"/>
</dbReference>
<keyword evidence="3" id="KW-0418">Kinase</keyword>
<evidence type="ECO:0000259" key="2">
    <source>
        <dbReference type="PROSITE" id="PS50011"/>
    </source>
</evidence>
<accession>A0A1Y2DNZ0</accession>
<dbReference type="InterPro" id="IPR000719">
    <property type="entry name" value="Prot_kinase_dom"/>
</dbReference>
<evidence type="ECO:0000313" key="3">
    <source>
        <dbReference type="EMBL" id="ORY61001.1"/>
    </source>
</evidence>
<feature type="region of interest" description="Disordered" evidence="1">
    <location>
        <begin position="567"/>
        <end position="590"/>
    </location>
</feature>
<dbReference type="GeneID" id="63774860"/>
<reference evidence="3 4" key="1">
    <citation type="submission" date="2016-07" db="EMBL/GenBank/DDBJ databases">
        <title>Pervasive Adenine N6-methylation of Active Genes in Fungi.</title>
        <authorList>
            <consortium name="DOE Joint Genome Institute"/>
            <person name="Mondo S.J."/>
            <person name="Dannebaum R.O."/>
            <person name="Kuo R.C."/>
            <person name="Labutti K."/>
            <person name="Haridas S."/>
            <person name="Kuo A."/>
            <person name="Salamov A."/>
            <person name="Ahrendt S.R."/>
            <person name="Lipzen A."/>
            <person name="Sullivan W."/>
            <person name="Andreopoulos W.B."/>
            <person name="Clum A."/>
            <person name="Lindquist E."/>
            <person name="Daum C."/>
            <person name="Ramamoorthy G.K."/>
            <person name="Gryganskyi A."/>
            <person name="Culley D."/>
            <person name="Magnuson J.K."/>
            <person name="James T.Y."/>
            <person name="O'Malley M.A."/>
            <person name="Stajich J.E."/>
            <person name="Spatafora J.W."/>
            <person name="Visel A."/>
            <person name="Grigoriev I.V."/>
        </authorList>
    </citation>
    <scope>NUCLEOTIDE SEQUENCE [LARGE SCALE GENOMIC DNA]</scope>
    <source>
        <strain evidence="3 4">CBS 129021</strain>
    </source>
</reference>
<dbReference type="RefSeq" id="XP_040713228.1">
    <property type="nucleotide sequence ID" value="XM_040858648.1"/>
</dbReference>
<dbReference type="PANTHER" id="PTHR24359:SF37">
    <property type="entry name" value="PROTEIN KINASE DOMAIN-CONTAINING PROTEIN"/>
    <property type="match status" value="1"/>
</dbReference>